<sequence length="103" mass="12129">MIFRSVVGKLWITIIIFVSIILSLLSLFLIRYFDYYYYERQSTNLTNLATRLSTILTENPDNQNAVIMAKDLIEAYNNTKMTLFDKDSLDQKNFCNMDLQLKI</sequence>
<name>A0A135L312_9BACI</name>
<proteinExistence type="predicted"/>
<accession>A0A135L312</accession>
<comment type="caution">
    <text evidence="2">The sequence shown here is derived from an EMBL/GenBank/DDBJ whole genome shotgun (WGS) entry which is preliminary data.</text>
</comment>
<gene>
    <name evidence="2" type="ORF">U473_04540</name>
</gene>
<dbReference type="AlphaFoldDB" id="A0A135L312"/>
<protein>
    <submittedName>
        <fullName evidence="2">Uncharacterized protein</fullName>
    </submittedName>
</protein>
<evidence type="ECO:0000313" key="3">
    <source>
        <dbReference type="Proteomes" id="UP000070352"/>
    </source>
</evidence>
<reference evidence="2 3" key="1">
    <citation type="submission" date="2016-02" db="EMBL/GenBank/DDBJ databases">
        <title>Draft Genome for Tepidibacillus decaturensis nov. sp. Strain Z9, an Anaerobic, Moderately Thermophilic and Heterotrophic Bacterium from Deep Subsurface of the Illinois Basin, USA.</title>
        <authorList>
            <person name="Dong Y."/>
            <person name="Chang J.Y."/>
            <person name="Sanford R."/>
            <person name="Fouke B.W."/>
        </authorList>
    </citation>
    <scope>NUCLEOTIDE SEQUENCE [LARGE SCALE GENOMIC DNA]</scope>
    <source>
        <strain evidence="2 3">Z9</strain>
    </source>
</reference>
<organism evidence="2 3">
    <name type="scientific">Tepidibacillus decaturensis</name>
    <dbReference type="NCBI Taxonomy" id="1413211"/>
    <lineage>
        <taxon>Bacteria</taxon>
        <taxon>Bacillati</taxon>
        <taxon>Bacillota</taxon>
        <taxon>Bacilli</taxon>
        <taxon>Bacillales</taxon>
        <taxon>Bacillaceae</taxon>
        <taxon>Tepidibacillus</taxon>
    </lineage>
</organism>
<keyword evidence="1" id="KW-1133">Transmembrane helix</keyword>
<dbReference type="EMBL" id="LSKU01000001">
    <property type="protein sequence ID" value="KXG43362.1"/>
    <property type="molecule type" value="Genomic_DNA"/>
</dbReference>
<dbReference type="STRING" id="1413211.U473_04540"/>
<evidence type="ECO:0000313" key="2">
    <source>
        <dbReference type="EMBL" id="KXG43362.1"/>
    </source>
</evidence>
<evidence type="ECO:0000256" key="1">
    <source>
        <dbReference type="SAM" id="Phobius"/>
    </source>
</evidence>
<feature type="transmembrane region" description="Helical" evidence="1">
    <location>
        <begin position="12"/>
        <end position="33"/>
    </location>
</feature>
<dbReference type="Proteomes" id="UP000070352">
    <property type="component" value="Unassembled WGS sequence"/>
</dbReference>
<keyword evidence="3" id="KW-1185">Reference proteome</keyword>
<keyword evidence="1" id="KW-0812">Transmembrane</keyword>
<dbReference type="RefSeq" id="WP_235589062.1">
    <property type="nucleotide sequence ID" value="NZ_LSKU01000001.1"/>
</dbReference>
<keyword evidence="1" id="KW-0472">Membrane</keyword>